<keyword evidence="3 5" id="KW-1133">Transmembrane helix</keyword>
<evidence type="ECO:0000313" key="8">
    <source>
        <dbReference type="Proteomes" id="UP000386466"/>
    </source>
</evidence>
<dbReference type="Pfam" id="PF01490">
    <property type="entry name" value="Aa_trans"/>
    <property type="match status" value="1"/>
</dbReference>
<keyword evidence="2 5" id="KW-0812">Transmembrane</keyword>
<evidence type="ECO:0000256" key="1">
    <source>
        <dbReference type="ARBA" id="ARBA00004141"/>
    </source>
</evidence>
<reference evidence="7 8" key="1">
    <citation type="submission" date="2019-01" db="EMBL/GenBank/DDBJ databases">
        <authorList>
            <person name="Alioto T."/>
            <person name="Alioto T."/>
        </authorList>
    </citation>
    <scope>NUCLEOTIDE SEQUENCE [LARGE SCALE GENOMIC DNA]</scope>
</reference>
<keyword evidence="4 5" id="KW-0472">Membrane</keyword>
<gene>
    <name evidence="7" type="ORF">LYPA_23C019315</name>
</gene>
<dbReference type="Proteomes" id="UP000386466">
    <property type="component" value="Unassembled WGS sequence"/>
</dbReference>
<evidence type="ECO:0000313" key="7">
    <source>
        <dbReference type="EMBL" id="VFV33524.1"/>
    </source>
</evidence>
<feature type="transmembrane region" description="Helical" evidence="5">
    <location>
        <begin position="49"/>
        <end position="69"/>
    </location>
</feature>
<feature type="transmembrane region" description="Helical" evidence="5">
    <location>
        <begin position="23"/>
        <end position="42"/>
    </location>
</feature>
<feature type="domain" description="Amino acid transporter transmembrane" evidence="6">
    <location>
        <begin position="176"/>
        <end position="427"/>
    </location>
</feature>
<name>A0A485NMN6_LYNPA</name>
<feature type="transmembrane region" description="Helical" evidence="5">
    <location>
        <begin position="175"/>
        <end position="198"/>
    </location>
</feature>
<feature type="transmembrane region" description="Helical" evidence="5">
    <location>
        <begin position="89"/>
        <end position="109"/>
    </location>
</feature>
<comment type="subcellular location">
    <subcellularLocation>
        <location evidence="1">Membrane</location>
        <topology evidence="1">Multi-pass membrane protein</topology>
    </subcellularLocation>
</comment>
<dbReference type="GO" id="GO:0016020">
    <property type="term" value="C:membrane"/>
    <property type="evidence" value="ECO:0007669"/>
    <property type="project" value="UniProtKB-SubCell"/>
</dbReference>
<feature type="transmembrane region" description="Helical" evidence="5">
    <location>
        <begin position="346"/>
        <end position="366"/>
    </location>
</feature>
<evidence type="ECO:0000256" key="5">
    <source>
        <dbReference type="SAM" id="Phobius"/>
    </source>
</evidence>
<organism evidence="7 8">
    <name type="scientific">Lynx pardinus</name>
    <name type="common">Iberian lynx</name>
    <name type="synonym">Felis pardina</name>
    <dbReference type="NCBI Taxonomy" id="191816"/>
    <lineage>
        <taxon>Eukaryota</taxon>
        <taxon>Metazoa</taxon>
        <taxon>Chordata</taxon>
        <taxon>Craniata</taxon>
        <taxon>Vertebrata</taxon>
        <taxon>Euteleostomi</taxon>
        <taxon>Mammalia</taxon>
        <taxon>Eutheria</taxon>
        <taxon>Laurasiatheria</taxon>
        <taxon>Carnivora</taxon>
        <taxon>Feliformia</taxon>
        <taxon>Felidae</taxon>
        <taxon>Felinae</taxon>
        <taxon>Lynx</taxon>
    </lineage>
</organism>
<evidence type="ECO:0000256" key="2">
    <source>
        <dbReference type="ARBA" id="ARBA00022692"/>
    </source>
</evidence>
<evidence type="ECO:0000256" key="4">
    <source>
        <dbReference type="ARBA" id="ARBA00023136"/>
    </source>
</evidence>
<keyword evidence="8" id="KW-1185">Reference proteome</keyword>
<feature type="transmembrane region" description="Helical" evidence="5">
    <location>
        <begin position="372"/>
        <end position="396"/>
    </location>
</feature>
<accession>A0A485NMN6</accession>
<dbReference type="EMBL" id="CAAGRJ010018204">
    <property type="protein sequence ID" value="VFV33524.1"/>
    <property type="molecule type" value="Genomic_DNA"/>
</dbReference>
<protein>
    <submittedName>
        <fullName evidence="7">Membrane-bound transcription factor</fullName>
    </submittedName>
</protein>
<dbReference type="InterPro" id="IPR013057">
    <property type="entry name" value="AA_transpt_TM"/>
</dbReference>
<sequence length="436" mass="46416">MEVSNCDGGRFTRQVPFVGTQSLIQRSLLILTLACPVCFLGASRLTSAFTSQVSLVFLISGLVILGYAASVSGQTTYQGVVGGLCGPALGKLCEACFIVNLLMISVAFLRVIGDQLEKHTEIEARSSGDLARHLAGMGHPGPQMVLCVTPGCVWQGRCSRDGVAVPWRPLTPCSVYVSILGTLAACYLALVIVVQYYTGPQGLAHEPRPAQSPSSWTSVFSVFPTICFGFQCHEAGVSIYCSMTHRSLSHWALVSVLSLLACCLVYSLTGVYGFLTFGAEVSADILMSYPGDDVVIIVARALFGVSIVTVYPIALFLGRSVMQDLWRRSWCLACGPGVLAEPSGPWVRVPLTVLWVAVTLAMALLLPDLSEIIGIIGGISSFFIFIFPGLCLICAVNVQPVAARVRCCLEAWGVVSVLVGTFIFGQSTVAAALELL</sequence>
<feature type="transmembrane region" description="Helical" evidence="5">
    <location>
        <begin position="408"/>
        <end position="433"/>
    </location>
</feature>
<feature type="transmembrane region" description="Helical" evidence="5">
    <location>
        <begin position="252"/>
        <end position="275"/>
    </location>
</feature>
<proteinExistence type="predicted"/>
<evidence type="ECO:0000256" key="3">
    <source>
        <dbReference type="ARBA" id="ARBA00022989"/>
    </source>
</evidence>
<feature type="transmembrane region" description="Helical" evidence="5">
    <location>
        <begin position="295"/>
        <end position="318"/>
    </location>
</feature>
<dbReference type="PANTHER" id="PTHR22950:SF226">
    <property type="entry name" value="SODIUM-COUPLED NEUTRAL AMINO ACID TRANSPORTER 8-RELATED"/>
    <property type="match status" value="1"/>
</dbReference>
<dbReference type="AlphaFoldDB" id="A0A485NMN6"/>
<dbReference type="GO" id="GO:0015179">
    <property type="term" value="F:L-amino acid transmembrane transporter activity"/>
    <property type="evidence" value="ECO:0007669"/>
    <property type="project" value="TreeGrafter"/>
</dbReference>
<feature type="transmembrane region" description="Helical" evidence="5">
    <location>
        <begin position="218"/>
        <end position="240"/>
    </location>
</feature>
<evidence type="ECO:0000259" key="6">
    <source>
        <dbReference type="Pfam" id="PF01490"/>
    </source>
</evidence>
<dbReference type="PANTHER" id="PTHR22950">
    <property type="entry name" value="AMINO ACID TRANSPORTER"/>
    <property type="match status" value="1"/>
</dbReference>